<comment type="caution">
    <text evidence="1">The sequence shown here is derived from an EMBL/GenBank/DDBJ whole genome shotgun (WGS) entry which is preliminary data.</text>
</comment>
<proteinExistence type="predicted"/>
<evidence type="ECO:0000313" key="2">
    <source>
        <dbReference type="Proteomes" id="UP000887013"/>
    </source>
</evidence>
<sequence>MDRRSLNARIRTVLCASGNLGVGDGKGHASDARAGPGTIRGKVIPPMFSKSRGTVVLSKGRFSLLCCRVGVEVYCVIGAKCFVLFVVEPWGCRVKGWME</sequence>
<evidence type="ECO:0000313" key="1">
    <source>
        <dbReference type="EMBL" id="GFS32187.1"/>
    </source>
</evidence>
<keyword evidence="2" id="KW-1185">Reference proteome</keyword>
<gene>
    <name evidence="1" type="ORF">NPIL_396451</name>
</gene>
<name>A0A8X6M6Q1_NEPPI</name>
<reference evidence="1" key="1">
    <citation type="submission" date="2020-08" db="EMBL/GenBank/DDBJ databases">
        <title>Multicomponent nature underlies the extraordinary mechanical properties of spider dragline silk.</title>
        <authorList>
            <person name="Kono N."/>
            <person name="Nakamura H."/>
            <person name="Mori M."/>
            <person name="Yoshida Y."/>
            <person name="Ohtoshi R."/>
            <person name="Malay A.D."/>
            <person name="Moran D.A.P."/>
            <person name="Tomita M."/>
            <person name="Numata K."/>
            <person name="Arakawa K."/>
        </authorList>
    </citation>
    <scope>NUCLEOTIDE SEQUENCE</scope>
</reference>
<organism evidence="1 2">
    <name type="scientific">Nephila pilipes</name>
    <name type="common">Giant wood spider</name>
    <name type="synonym">Nephila maculata</name>
    <dbReference type="NCBI Taxonomy" id="299642"/>
    <lineage>
        <taxon>Eukaryota</taxon>
        <taxon>Metazoa</taxon>
        <taxon>Ecdysozoa</taxon>
        <taxon>Arthropoda</taxon>
        <taxon>Chelicerata</taxon>
        <taxon>Arachnida</taxon>
        <taxon>Araneae</taxon>
        <taxon>Araneomorphae</taxon>
        <taxon>Entelegynae</taxon>
        <taxon>Araneoidea</taxon>
        <taxon>Nephilidae</taxon>
        <taxon>Nephila</taxon>
    </lineage>
</organism>
<dbReference type="AlphaFoldDB" id="A0A8X6M6Q1"/>
<dbReference type="EMBL" id="BMAW01042039">
    <property type="protein sequence ID" value="GFS32187.1"/>
    <property type="molecule type" value="Genomic_DNA"/>
</dbReference>
<protein>
    <submittedName>
        <fullName evidence="1">Uncharacterized protein</fullName>
    </submittedName>
</protein>
<accession>A0A8X6M6Q1</accession>
<dbReference type="Proteomes" id="UP000887013">
    <property type="component" value="Unassembled WGS sequence"/>
</dbReference>